<evidence type="ECO:0000313" key="3">
    <source>
        <dbReference type="Proteomes" id="UP000822688"/>
    </source>
</evidence>
<dbReference type="EMBL" id="CM026426">
    <property type="protein sequence ID" value="KAG0573592.1"/>
    <property type="molecule type" value="Genomic_DNA"/>
</dbReference>
<evidence type="ECO:0008006" key="4">
    <source>
        <dbReference type="Google" id="ProtNLM"/>
    </source>
</evidence>
<proteinExistence type="predicted"/>
<organism evidence="2 3">
    <name type="scientific">Ceratodon purpureus</name>
    <name type="common">Fire moss</name>
    <name type="synonym">Dicranum purpureum</name>
    <dbReference type="NCBI Taxonomy" id="3225"/>
    <lineage>
        <taxon>Eukaryota</taxon>
        <taxon>Viridiplantae</taxon>
        <taxon>Streptophyta</taxon>
        <taxon>Embryophyta</taxon>
        <taxon>Bryophyta</taxon>
        <taxon>Bryophytina</taxon>
        <taxon>Bryopsida</taxon>
        <taxon>Dicranidae</taxon>
        <taxon>Pseudoditrichales</taxon>
        <taxon>Ditrichaceae</taxon>
        <taxon>Ceratodon</taxon>
    </lineage>
</organism>
<dbReference type="AlphaFoldDB" id="A0A8T0HRK5"/>
<keyword evidence="3" id="KW-1185">Reference proteome</keyword>
<sequence length="78" mass="8796">MHPLRFILFIIIFGKHSIAGNMEWAGTLVADMEEHGLEASLGLYNMMMDGYAHCRAEVHCLNVFRKLKDTSMSPIVVS</sequence>
<protein>
    <recommendedName>
        <fullName evidence="4">Pentatricopeptide repeat-containing protein</fullName>
    </recommendedName>
</protein>
<dbReference type="InterPro" id="IPR011990">
    <property type="entry name" value="TPR-like_helical_dom_sf"/>
</dbReference>
<feature type="chain" id="PRO_5035829550" description="Pentatricopeptide repeat-containing protein" evidence="1">
    <location>
        <begin position="20"/>
        <end position="78"/>
    </location>
</feature>
<reference evidence="2" key="1">
    <citation type="submission" date="2020-06" db="EMBL/GenBank/DDBJ databases">
        <title>WGS assembly of Ceratodon purpureus strain R40.</title>
        <authorList>
            <person name="Carey S.B."/>
            <person name="Jenkins J."/>
            <person name="Shu S."/>
            <person name="Lovell J.T."/>
            <person name="Sreedasyam A."/>
            <person name="Maumus F."/>
            <person name="Tiley G.P."/>
            <person name="Fernandez-Pozo N."/>
            <person name="Barry K."/>
            <person name="Chen C."/>
            <person name="Wang M."/>
            <person name="Lipzen A."/>
            <person name="Daum C."/>
            <person name="Saski C.A."/>
            <person name="Payton A.C."/>
            <person name="Mcbreen J.C."/>
            <person name="Conrad R.E."/>
            <person name="Kollar L.M."/>
            <person name="Olsson S."/>
            <person name="Huttunen S."/>
            <person name="Landis J.B."/>
            <person name="Wickett N.J."/>
            <person name="Johnson M.G."/>
            <person name="Rensing S.A."/>
            <person name="Grimwood J."/>
            <person name="Schmutz J."/>
            <person name="Mcdaniel S.F."/>
        </authorList>
    </citation>
    <scope>NUCLEOTIDE SEQUENCE</scope>
    <source>
        <strain evidence="2">R40</strain>
    </source>
</reference>
<comment type="caution">
    <text evidence="2">The sequence shown here is derived from an EMBL/GenBank/DDBJ whole genome shotgun (WGS) entry which is preliminary data.</text>
</comment>
<feature type="signal peptide" evidence="1">
    <location>
        <begin position="1"/>
        <end position="19"/>
    </location>
</feature>
<dbReference type="Proteomes" id="UP000822688">
    <property type="component" value="Chromosome V"/>
</dbReference>
<keyword evidence="1" id="KW-0732">Signal</keyword>
<gene>
    <name evidence="2" type="ORF">KC19_VG191600</name>
</gene>
<name>A0A8T0HRK5_CERPU</name>
<dbReference type="Gene3D" id="1.25.40.10">
    <property type="entry name" value="Tetratricopeptide repeat domain"/>
    <property type="match status" value="1"/>
</dbReference>
<evidence type="ECO:0000256" key="1">
    <source>
        <dbReference type="SAM" id="SignalP"/>
    </source>
</evidence>
<accession>A0A8T0HRK5</accession>
<evidence type="ECO:0000313" key="2">
    <source>
        <dbReference type="EMBL" id="KAG0573592.1"/>
    </source>
</evidence>